<dbReference type="Proteomes" id="UP000605733">
    <property type="component" value="Unassembled WGS sequence"/>
</dbReference>
<evidence type="ECO:0000313" key="3">
    <source>
        <dbReference type="Proteomes" id="UP000605733"/>
    </source>
</evidence>
<gene>
    <name evidence="2" type="ORF">GCM10011532_27270</name>
</gene>
<dbReference type="InterPro" id="IPR032710">
    <property type="entry name" value="NTF2-like_dom_sf"/>
</dbReference>
<organism evidence="2 3">
    <name type="scientific">Christiangramia forsetii</name>
    <dbReference type="NCBI Taxonomy" id="411153"/>
    <lineage>
        <taxon>Bacteria</taxon>
        <taxon>Pseudomonadati</taxon>
        <taxon>Bacteroidota</taxon>
        <taxon>Flavobacteriia</taxon>
        <taxon>Flavobacteriales</taxon>
        <taxon>Flavobacteriaceae</taxon>
        <taxon>Christiangramia</taxon>
    </lineage>
</organism>
<evidence type="ECO:0000259" key="1">
    <source>
        <dbReference type="Pfam" id="PF12680"/>
    </source>
</evidence>
<dbReference type="Pfam" id="PF12680">
    <property type="entry name" value="SnoaL_2"/>
    <property type="match status" value="1"/>
</dbReference>
<evidence type="ECO:0000313" key="2">
    <source>
        <dbReference type="EMBL" id="GGG42002.1"/>
    </source>
</evidence>
<protein>
    <recommendedName>
        <fullName evidence="1">SnoaL-like domain-containing protein</fullName>
    </recommendedName>
</protein>
<dbReference type="InterPro" id="IPR037401">
    <property type="entry name" value="SnoaL-like"/>
</dbReference>
<dbReference type="Gene3D" id="3.10.450.50">
    <property type="match status" value="1"/>
</dbReference>
<keyword evidence="3" id="KW-1185">Reference proteome</keyword>
<proteinExistence type="predicted"/>
<comment type="caution">
    <text evidence="2">The sequence shown here is derived from an EMBL/GenBank/DDBJ whole genome shotgun (WGS) entry which is preliminary data.</text>
</comment>
<accession>A0ABQ1WRJ7</accession>
<name>A0ABQ1WRJ7_9FLAO</name>
<sequence>MIMDGREELIRKLNNAFADCDTKFLSDNVTDDIQWKIIGEKTISGRKEFEKSLNRMKTGGPMDITVQDIISFKEKSVVEGIVEFMVEPGKKRKYAFCDIYTFSTTNENKIVELRTYIKQIKKYK</sequence>
<dbReference type="SUPFAM" id="SSF54427">
    <property type="entry name" value="NTF2-like"/>
    <property type="match status" value="1"/>
</dbReference>
<dbReference type="EMBL" id="BMIX01000007">
    <property type="protein sequence ID" value="GGG42002.1"/>
    <property type="molecule type" value="Genomic_DNA"/>
</dbReference>
<reference evidence="3" key="1">
    <citation type="journal article" date="2019" name="Int. J. Syst. Evol. Microbiol.">
        <title>The Global Catalogue of Microorganisms (GCM) 10K type strain sequencing project: providing services to taxonomists for standard genome sequencing and annotation.</title>
        <authorList>
            <consortium name="The Broad Institute Genomics Platform"/>
            <consortium name="The Broad Institute Genome Sequencing Center for Infectious Disease"/>
            <person name="Wu L."/>
            <person name="Ma J."/>
        </authorList>
    </citation>
    <scope>NUCLEOTIDE SEQUENCE [LARGE SCALE GENOMIC DNA]</scope>
    <source>
        <strain evidence="3">CGMCC 1.15422</strain>
    </source>
</reference>
<feature type="domain" description="SnoaL-like" evidence="1">
    <location>
        <begin position="10"/>
        <end position="112"/>
    </location>
</feature>